<dbReference type="InterPro" id="IPR012349">
    <property type="entry name" value="Split_barrel_FMN-bd"/>
</dbReference>
<dbReference type="EMBL" id="JBHSFH010000005">
    <property type="protein sequence ID" value="MFC4494193.1"/>
    <property type="molecule type" value="Genomic_DNA"/>
</dbReference>
<name>A0ABV9A6L9_9ACTN</name>
<evidence type="ECO:0000313" key="3">
    <source>
        <dbReference type="EMBL" id="MFC4494193.1"/>
    </source>
</evidence>
<protein>
    <submittedName>
        <fullName evidence="3">Pyridoxamine 5'-phosphate oxidase family protein</fullName>
    </submittedName>
</protein>
<dbReference type="SUPFAM" id="SSF50475">
    <property type="entry name" value="FMN-binding split barrel"/>
    <property type="match status" value="1"/>
</dbReference>
<accession>A0ABV9A6L9</accession>
<dbReference type="RefSeq" id="WP_386444821.1">
    <property type="nucleotide sequence ID" value="NZ_JBHSFH010000005.1"/>
</dbReference>
<evidence type="ECO:0000313" key="4">
    <source>
        <dbReference type="Proteomes" id="UP001595997"/>
    </source>
</evidence>
<dbReference type="PANTHER" id="PTHR35176:SF4">
    <property type="entry name" value="PYRIDOXAMINE 5'-PHOSPHATE OXIDASE-RELATED FMN-BINDING"/>
    <property type="match status" value="1"/>
</dbReference>
<evidence type="ECO:0000259" key="2">
    <source>
        <dbReference type="Pfam" id="PF01243"/>
    </source>
</evidence>
<sequence>MSDKRPTTDLDPRYSAPDAVPTEWDTARDRLAAAGIYWLSTVRPDGRPHVTPLLAVWFDGALYFCTGEEERKSRNLAANSHCVLTTGNDSADEGLDLVVEGDAVRVPEDAKLRRLAEAWVEKYGEEWRFEAGDGAFHHSDGGKALVYEVAPVKAFGFRKGDYAQTRWRFGPQGARR</sequence>
<evidence type="ECO:0000256" key="1">
    <source>
        <dbReference type="ARBA" id="ARBA00023002"/>
    </source>
</evidence>
<proteinExistence type="predicted"/>
<dbReference type="PANTHER" id="PTHR35176">
    <property type="entry name" value="HEME OXYGENASE HI_0854-RELATED"/>
    <property type="match status" value="1"/>
</dbReference>
<organism evidence="3 4">
    <name type="scientific">Streptomyces ovatisporus</name>
    <dbReference type="NCBI Taxonomy" id="1128682"/>
    <lineage>
        <taxon>Bacteria</taxon>
        <taxon>Bacillati</taxon>
        <taxon>Actinomycetota</taxon>
        <taxon>Actinomycetes</taxon>
        <taxon>Kitasatosporales</taxon>
        <taxon>Streptomycetaceae</taxon>
        <taxon>Streptomyces</taxon>
    </lineage>
</organism>
<dbReference type="Gene3D" id="2.30.110.10">
    <property type="entry name" value="Electron Transport, Fmn-binding Protein, Chain A"/>
    <property type="match status" value="1"/>
</dbReference>
<keyword evidence="1" id="KW-0560">Oxidoreductase</keyword>
<feature type="domain" description="Pyridoxamine 5'-phosphate oxidase N-terminal" evidence="2">
    <location>
        <begin position="25"/>
        <end position="135"/>
    </location>
</feature>
<dbReference type="InterPro" id="IPR011576">
    <property type="entry name" value="Pyridox_Oxase_N"/>
</dbReference>
<gene>
    <name evidence="3" type="ORF">ACFPA8_08605</name>
</gene>
<dbReference type="Pfam" id="PF01243">
    <property type="entry name" value="PNPOx_N"/>
    <property type="match status" value="1"/>
</dbReference>
<dbReference type="InterPro" id="IPR052019">
    <property type="entry name" value="F420H2_bilvrd_red/Heme_oxyg"/>
</dbReference>
<dbReference type="Proteomes" id="UP001595997">
    <property type="component" value="Unassembled WGS sequence"/>
</dbReference>
<reference evidence="4" key="1">
    <citation type="journal article" date="2019" name="Int. J. Syst. Evol. Microbiol.">
        <title>The Global Catalogue of Microorganisms (GCM) 10K type strain sequencing project: providing services to taxonomists for standard genome sequencing and annotation.</title>
        <authorList>
            <consortium name="The Broad Institute Genomics Platform"/>
            <consortium name="The Broad Institute Genome Sequencing Center for Infectious Disease"/>
            <person name="Wu L."/>
            <person name="Ma J."/>
        </authorList>
    </citation>
    <scope>NUCLEOTIDE SEQUENCE [LARGE SCALE GENOMIC DNA]</scope>
    <source>
        <strain evidence="4">CGMCC 4.7357</strain>
    </source>
</reference>
<comment type="caution">
    <text evidence="3">The sequence shown here is derived from an EMBL/GenBank/DDBJ whole genome shotgun (WGS) entry which is preliminary data.</text>
</comment>
<keyword evidence="4" id="KW-1185">Reference proteome</keyword>